<feature type="transmembrane region" description="Helical" evidence="5">
    <location>
        <begin position="203"/>
        <end position="220"/>
    </location>
</feature>
<comment type="caution">
    <text evidence="6">The sequence shown here is derived from an EMBL/GenBank/DDBJ whole genome shotgun (WGS) entry which is preliminary data.</text>
</comment>
<feature type="transmembrane region" description="Helical" evidence="5">
    <location>
        <begin position="20"/>
        <end position="38"/>
    </location>
</feature>
<feature type="transmembrane region" description="Helical" evidence="5">
    <location>
        <begin position="122"/>
        <end position="140"/>
    </location>
</feature>
<sequence>MASDSGTVEYTLYNYSPSLAAAVIFIACFGISSVAHVIQLTMKKTWYFIPFVIGGLFEAVGYVGRAMNSQDKAPNWSINAYIIQSLLLLIGPTFFAASIYMILGRIIRLTNGEAHSVVRATWVTKIFVAGDVLSFLMQSAGGGMLAKANSADDQELGEHIIVGGLIVQILFFGFFVVASGLFHYRIRAYPTNRSQTISVPWERYLVILYVASLLILWRSIYRLAEYIQGSDGTLQMHEAYLYVFDALLMFITCIIFNIWHPSTIISHKNMAVPQEEMEFSS</sequence>
<feature type="transmembrane region" description="Helical" evidence="5">
    <location>
        <begin position="76"/>
        <end position="102"/>
    </location>
</feature>
<dbReference type="InterPro" id="IPR007568">
    <property type="entry name" value="RTA1"/>
</dbReference>
<protein>
    <submittedName>
        <fullName evidence="6">RTA1 like protein-domain-containing protein</fullName>
    </submittedName>
</protein>
<keyword evidence="4 5" id="KW-0472">Membrane</keyword>
<feature type="transmembrane region" description="Helical" evidence="5">
    <location>
        <begin position="240"/>
        <end position="259"/>
    </location>
</feature>
<organism evidence="6 7">
    <name type="scientific">Phyllosticta citribraziliensis</name>
    <dbReference type="NCBI Taxonomy" id="989973"/>
    <lineage>
        <taxon>Eukaryota</taxon>
        <taxon>Fungi</taxon>
        <taxon>Dikarya</taxon>
        <taxon>Ascomycota</taxon>
        <taxon>Pezizomycotina</taxon>
        <taxon>Dothideomycetes</taxon>
        <taxon>Dothideomycetes incertae sedis</taxon>
        <taxon>Botryosphaeriales</taxon>
        <taxon>Phyllostictaceae</taxon>
        <taxon>Phyllosticta</taxon>
    </lineage>
</organism>
<dbReference type="Proteomes" id="UP001360953">
    <property type="component" value="Unassembled WGS sequence"/>
</dbReference>
<feature type="transmembrane region" description="Helical" evidence="5">
    <location>
        <begin position="160"/>
        <end position="182"/>
    </location>
</feature>
<keyword evidence="2 5" id="KW-0812">Transmembrane</keyword>
<evidence type="ECO:0000313" key="7">
    <source>
        <dbReference type="Proteomes" id="UP001360953"/>
    </source>
</evidence>
<evidence type="ECO:0000313" key="6">
    <source>
        <dbReference type="EMBL" id="KAK7541096.1"/>
    </source>
</evidence>
<evidence type="ECO:0000256" key="1">
    <source>
        <dbReference type="ARBA" id="ARBA00004141"/>
    </source>
</evidence>
<keyword evidence="3 5" id="KW-1133">Transmembrane helix</keyword>
<dbReference type="Pfam" id="PF04479">
    <property type="entry name" value="RTA1"/>
    <property type="match status" value="1"/>
</dbReference>
<comment type="subcellular location">
    <subcellularLocation>
        <location evidence="1">Membrane</location>
        <topology evidence="1">Multi-pass membrane protein</topology>
    </subcellularLocation>
</comment>
<evidence type="ECO:0000256" key="2">
    <source>
        <dbReference type="ARBA" id="ARBA00022692"/>
    </source>
</evidence>
<feature type="transmembrane region" description="Helical" evidence="5">
    <location>
        <begin position="45"/>
        <end position="64"/>
    </location>
</feature>
<reference evidence="6 7" key="1">
    <citation type="submission" date="2024-04" db="EMBL/GenBank/DDBJ databases">
        <title>Phyllosticta paracitricarpa is synonymous to the EU quarantine fungus P. citricarpa based on phylogenomic analyses.</title>
        <authorList>
            <consortium name="Lawrence Berkeley National Laboratory"/>
            <person name="Van ingen-buijs V.A."/>
            <person name="Van westerhoven A.C."/>
            <person name="Haridas S."/>
            <person name="Skiadas P."/>
            <person name="Martin F."/>
            <person name="Groenewald J.Z."/>
            <person name="Crous P.W."/>
            <person name="Seidl M.F."/>
        </authorList>
    </citation>
    <scope>NUCLEOTIDE SEQUENCE [LARGE SCALE GENOMIC DNA]</scope>
    <source>
        <strain evidence="6 7">CPC 17464</strain>
    </source>
</reference>
<dbReference type="PANTHER" id="PTHR31465">
    <property type="entry name" value="PROTEIN RTA1-RELATED"/>
    <property type="match status" value="1"/>
</dbReference>
<dbReference type="EMBL" id="JBBPEH010000003">
    <property type="protein sequence ID" value="KAK7541096.1"/>
    <property type="molecule type" value="Genomic_DNA"/>
</dbReference>
<proteinExistence type="predicted"/>
<accession>A0ABR1M4P9</accession>
<dbReference type="PANTHER" id="PTHR31465:SF35">
    <property type="entry name" value="RTA1 DOMAIN PROTEIN-RELATED"/>
    <property type="match status" value="1"/>
</dbReference>
<evidence type="ECO:0000256" key="4">
    <source>
        <dbReference type="ARBA" id="ARBA00023136"/>
    </source>
</evidence>
<dbReference type="RefSeq" id="XP_066658027.1">
    <property type="nucleotide sequence ID" value="XM_066797750.1"/>
</dbReference>
<gene>
    <name evidence="6" type="ORF">J3D65DRAFT_585645</name>
</gene>
<evidence type="ECO:0000256" key="5">
    <source>
        <dbReference type="SAM" id="Phobius"/>
    </source>
</evidence>
<keyword evidence="7" id="KW-1185">Reference proteome</keyword>
<name>A0ABR1M4P9_9PEZI</name>
<dbReference type="GeneID" id="92030656"/>
<evidence type="ECO:0000256" key="3">
    <source>
        <dbReference type="ARBA" id="ARBA00022989"/>
    </source>
</evidence>